<dbReference type="EMBL" id="JADAMT010000002">
    <property type="protein sequence ID" value="MBE2127946.1"/>
    <property type="molecule type" value="Genomic_DNA"/>
</dbReference>
<gene>
    <name evidence="6" type="ORF">CD116_09090</name>
    <name evidence="4" type="ORF">ERS140147_02453</name>
    <name evidence="5" type="ORF">ILQ21_02530</name>
</gene>
<dbReference type="Proteomes" id="UP000596960">
    <property type="component" value="Unassembled WGS sequence"/>
</dbReference>
<dbReference type="SMR" id="A0A077VQY6"/>
<dbReference type="InterPro" id="IPR014729">
    <property type="entry name" value="Rossmann-like_a/b/a_fold"/>
</dbReference>
<reference evidence="6 8" key="2">
    <citation type="submission" date="2017-08" db="EMBL/GenBank/DDBJ databases">
        <title>Draft genome sequences of 64 type strains of genus Staph aureus.</title>
        <authorList>
            <person name="Cole K."/>
            <person name="Golubchik T."/>
            <person name="Russell J."/>
            <person name="Foster D."/>
            <person name="Llewelyn M."/>
            <person name="Wilson D."/>
            <person name="Crook D."/>
            <person name="Paul J."/>
        </authorList>
    </citation>
    <scope>NUCLEOTIDE SEQUENCE [LARGE SCALE GENOMIC DNA]</scope>
    <source>
        <strain evidence="6 8">DSM 28300</strain>
    </source>
</reference>
<evidence type="ECO:0000313" key="9">
    <source>
        <dbReference type="Proteomes" id="UP000596960"/>
    </source>
</evidence>
<dbReference type="Proteomes" id="UP000236395">
    <property type="component" value="Unassembled WGS sequence"/>
</dbReference>
<dbReference type="InterPro" id="IPR006016">
    <property type="entry name" value="UspA"/>
</dbReference>
<dbReference type="InterPro" id="IPR006015">
    <property type="entry name" value="Universal_stress_UspA"/>
</dbReference>
<dbReference type="Gene3D" id="3.40.50.620">
    <property type="entry name" value="HUPs"/>
    <property type="match status" value="1"/>
</dbReference>
<comment type="subcellular location">
    <subcellularLocation>
        <location evidence="2">Cytoplasm</location>
    </subcellularLocation>
</comment>
<evidence type="ECO:0000313" key="5">
    <source>
        <dbReference type="EMBL" id="MBE2127946.1"/>
    </source>
</evidence>
<accession>W8TSS2</accession>
<reference evidence="4 7" key="1">
    <citation type="submission" date="2014-05" db="EMBL/GenBank/DDBJ databases">
        <authorList>
            <person name="Aslett A.Martin."/>
            <person name="De Silva Nishadi"/>
        </authorList>
    </citation>
    <scope>NUCLEOTIDE SEQUENCE [LARGE SCALE GENOMIC DNA]</scope>
</reference>
<dbReference type="Proteomes" id="UP000044616">
    <property type="component" value="Unassembled WGS sequence"/>
</dbReference>
<evidence type="ECO:0000313" key="7">
    <source>
        <dbReference type="Proteomes" id="UP000044616"/>
    </source>
</evidence>
<dbReference type="PRINTS" id="PR01438">
    <property type="entry name" value="UNVRSLSTRESS"/>
</dbReference>
<organism evidence="4 7">
    <name type="scientific">Staphylococcus schweitzeri</name>
    <dbReference type="NCBI Taxonomy" id="1654388"/>
    <lineage>
        <taxon>Bacteria</taxon>
        <taxon>Bacillati</taxon>
        <taxon>Bacillota</taxon>
        <taxon>Bacilli</taxon>
        <taxon>Bacillales</taxon>
        <taxon>Staphylococcaceae</taxon>
        <taxon>Staphylococcus</taxon>
    </lineage>
</organism>
<accession>A0A2K4AGU1</accession>
<dbReference type="GeneID" id="98346070"/>
<keyword evidence="9" id="KW-1185">Reference proteome</keyword>
<dbReference type="EMBL" id="PPQS01000039">
    <property type="protein sequence ID" value="PNZ49312.1"/>
    <property type="molecule type" value="Genomic_DNA"/>
</dbReference>
<comment type="similarity">
    <text evidence="1 2">Belongs to the universal stress protein A family.</text>
</comment>
<dbReference type="EMBL" id="CCEH01000030">
    <property type="protein sequence ID" value="CDR29248.1"/>
    <property type="molecule type" value="Genomic_DNA"/>
</dbReference>
<dbReference type="Pfam" id="PF00582">
    <property type="entry name" value="Usp"/>
    <property type="match status" value="1"/>
</dbReference>
<dbReference type="PANTHER" id="PTHR46268">
    <property type="entry name" value="STRESS RESPONSE PROTEIN NHAX"/>
    <property type="match status" value="1"/>
</dbReference>
<dbReference type="SUPFAM" id="SSF52402">
    <property type="entry name" value="Adenine nucleotide alpha hydrolases-like"/>
    <property type="match status" value="1"/>
</dbReference>
<name>A0A077VQY6_9STAP</name>
<dbReference type="CDD" id="cd00293">
    <property type="entry name" value="USP-like"/>
    <property type="match status" value="1"/>
</dbReference>
<evidence type="ECO:0000313" key="8">
    <source>
        <dbReference type="Proteomes" id="UP000236395"/>
    </source>
</evidence>
<dbReference type="GO" id="GO:0005737">
    <property type="term" value="C:cytoplasm"/>
    <property type="evidence" value="ECO:0007669"/>
    <property type="project" value="UniProtKB-SubCell"/>
</dbReference>
<dbReference type="PANTHER" id="PTHR46268:SF6">
    <property type="entry name" value="UNIVERSAL STRESS PROTEIN UP12"/>
    <property type="match status" value="1"/>
</dbReference>
<keyword evidence="2" id="KW-0963">Cytoplasm</keyword>
<proteinExistence type="inferred from homology"/>
<accession>A0A1E8X6I8</accession>
<feature type="domain" description="UspA" evidence="3">
    <location>
        <begin position="4"/>
        <end position="143"/>
    </location>
</feature>
<evidence type="ECO:0000259" key="3">
    <source>
        <dbReference type="Pfam" id="PF00582"/>
    </source>
</evidence>
<dbReference type="PATRIC" id="fig|1280.10341.peg.1833"/>
<evidence type="ECO:0000256" key="1">
    <source>
        <dbReference type="ARBA" id="ARBA00008791"/>
    </source>
</evidence>
<dbReference type="PIRSF" id="PIRSF006276">
    <property type="entry name" value="UspA"/>
    <property type="match status" value="1"/>
</dbReference>
<sequence>MITYKNILIAVDGSHEAEWAFNRAVGVAKRNDAKLTIVNVIDSRTYSSYEVYDAQFTEKSKHFAEELLNGYKEVATNAGVKDVETRLEFGSPKSIIPKKLAHEINADLIMSGTSGLNAVERFIVGSVSESIVRHAPCDVLVVRTEELPADFQPQVATTQLREKYQN</sequence>
<evidence type="ECO:0000256" key="2">
    <source>
        <dbReference type="PIRNR" id="PIRNR006276"/>
    </source>
</evidence>
<accession>A0A077VQY6</accession>
<dbReference type="AlphaFoldDB" id="A0A077VQY6"/>
<evidence type="ECO:0000313" key="4">
    <source>
        <dbReference type="EMBL" id="CDR29248.1"/>
    </source>
</evidence>
<evidence type="ECO:0000313" key="6">
    <source>
        <dbReference type="EMBL" id="PNZ49312.1"/>
    </source>
</evidence>
<dbReference type="RefSeq" id="WP_000634175.1">
    <property type="nucleotide sequence ID" value="NZ_CBCSFW010000001.1"/>
</dbReference>
<reference evidence="5 9" key="3">
    <citation type="submission" date="2020-10" db="EMBL/GenBank/DDBJ databases">
        <title>Phenotypic and genomic profiling of Staphylococcus argenteus in Canada and the United States and recommendations for clinical result reporting.</title>
        <authorList>
            <person name="Eshaghi A."/>
            <person name="Bommersbach C."/>
            <person name="Zitterman S."/>
            <person name="Burnham C.-A.D."/>
            <person name="Patel R."/>
            <person name="Schuetz A.N."/>
            <person name="Patel S.N."/>
            <person name="Kus J.V."/>
        </authorList>
    </citation>
    <scope>NUCLEOTIDE SEQUENCE [LARGE SCALE GENOMIC DNA]</scope>
    <source>
        <strain evidence="5 9">DSM 28300</strain>
    </source>
</reference>
<protein>
    <recommendedName>
        <fullName evidence="2">Universal stress protein</fullName>
    </recommendedName>
</protein>